<protein>
    <submittedName>
        <fullName evidence="1">Restriction endonuclease</fullName>
    </submittedName>
</protein>
<reference evidence="1" key="2">
    <citation type="submission" date="2019-04" db="EMBL/GenBank/DDBJ databases">
        <authorList>
            <person name="Zou H."/>
        </authorList>
    </citation>
    <scope>NUCLEOTIDE SEQUENCE</scope>
    <source>
        <strain evidence="1">2015oxa</strain>
    </source>
</reference>
<proteinExistence type="predicted"/>
<dbReference type="Proteomes" id="UP001152518">
    <property type="component" value="Unassembled WGS sequence"/>
</dbReference>
<dbReference type="Pfam" id="PF10117">
    <property type="entry name" value="McrBC"/>
    <property type="match status" value="1"/>
</dbReference>
<dbReference type="AlphaFoldDB" id="A0AAW6R1M7"/>
<dbReference type="GO" id="GO:0004519">
    <property type="term" value="F:endonuclease activity"/>
    <property type="evidence" value="ECO:0007669"/>
    <property type="project" value="UniProtKB-KW"/>
</dbReference>
<organism evidence="1">
    <name type="scientific">Shewanella xiamenensis</name>
    <dbReference type="NCBI Taxonomy" id="332186"/>
    <lineage>
        <taxon>Bacteria</taxon>
        <taxon>Pseudomonadati</taxon>
        <taxon>Pseudomonadota</taxon>
        <taxon>Gammaproteobacteria</taxon>
        <taxon>Alteromonadales</taxon>
        <taxon>Shewanellaceae</taxon>
        <taxon>Shewanella</taxon>
    </lineage>
</organism>
<sequence>MKTSHASVFEFGYLCADEEQIQQGYTYIPDSDFADLERRCLTDDNSGFSQIMQPRIKQGCRVLQVQNYVGVIFVPSGRHIEVLPKTGIAEWDDANHSSNIVVRKTARKTLLMMLQSLREFRHIALDSSDIETLHLPLLEIFIARFLDSVNTVRKRGLRSDYVEQQENLLAKRGKLNVSMQIKHNLVHKQRFYCEFDEYLQNRPANRLIKSALLKVLRYCHQQRNQRLLNELLFYFDEIPVSTNFEADFSQLNLVRGMNYYQAALAWTRLILHDQSPVSMKGQSNAPSLLFPMESVFEAYVAQQLRAILPAPYSLRTQSRAETLAEHQGEGMFTLQPDLIIEHGELRLAVLDTKWKRINAHSRKDKYGLYQGDFYQMFAYGHKYLSGKGTLALIFPKTRDFREPIEHCFDFDKNGRLKLWLIPFTVSVKDEVTKDELHHHEVSYLLKKLEASSH</sequence>
<keyword evidence="1" id="KW-0255">Endonuclease</keyword>
<accession>A0AAW6R1M7</accession>
<evidence type="ECO:0000313" key="1">
    <source>
        <dbReference type="EMBL" id="MDG5901558.1"/>
    </source>
</evidence>
<keyword evidence="1" id="KW-0378">Hydrolase</keyword>
<dbReference type="PANTHER" id="PTHR38733">
    <property type="entry name" value="PROTEIN MCRC"/>
    <property type="match status" value="1"/>
</dbReference>
<reference evidence="1" key="1">
    <citation type="journal article" date="2019" name="Int J Environ Res Public Health">
        <title>Characterization of Chromosome-Mediated BlaOXA-894 in Shewanella xiamenensis Isolated from Pig Wastewater.</title>
        <authorList>
            <person name="Zou H."/>
            <person name="Zhou Z."/>
            <person name="Xia H."/>
            <person name="Zhao Q."/>
            <person name="Li X."/>
        </authorList>
    </citation>
    <scope>NUCLEOTIDE SEQUENCE</scope>
    <source>
        <strain evidence="1">2015oxa</strain>
    </source>
</reference>
<name>A0AAW6R1M7_9GAMM</name>
<gene>
    <name evidence="1" type="ORF">E2650_17010</name>
</gene>
<comment type="caution">
    <text evidence="1">The sequence shown here is derived from an EMBL/GenBank/DDBJ whole genome shotgun (WGS) entry which is preliminary data.</text>
</comment>
<dbReference type="PANTHER" id="PTHR38733:SF1">
    <property type="entry name" value="TYPE IV METHYL-DIRECTED RESTRICTION ENZYME ECOKMCRBC"/>
    <property type="match status" value="1"/>
</dbReference>
<keyword evidence="1" id="KW-0540">Nuclease</keyword>
<dbReference type="InterPro" id="IPR019292">
    <property type="entry name" value="McrC"/>
</dbReference>
<dbReference type="EMBL" id="SUNE01000015">
    <property type="protein sequence ID" value="MDG5901558.1"/>
    <property type="molecule type" value="Genomic_DNA"/>
</dbReference>